<feature type="chain" id="PRO_5046233473" evidence="2">
    <location>
        <begin position="26"/>
        <end position="69"/>
    </location>
</feature>
<protein>
    <submittedName>
        <fullName evidence="3">Uncharacterized protein</fullName>
    </submittedName>
</protein>
<evidence type="ECO:0000256" key="2">
    <source>
        <dbReference type="SAM" id="SignalP"/>
    </source>
</evidence>
<feature type="signal peptide" evidence="2">
    <location>
        <begin position="1"/>
        <end position="25"/>
    </location>
</feature>
<gene>
    <name evidence="3" type="ORF">MNO81_17620</name>
</gene>
<sequence length="69" mass="6994">MRWLFAVVAGMLIGVSAIATSPANAQPVPPPPPPTQPGSSSTEELADMVLDAIEQDSSAAPSTTPVPQP</sequence>
<organism evidence="3 4">
    <name type="scientific">Mycolicibacterium gadium</name>
    <name type="common">Mycobacterium gadium</name>
    <dbReference type="NCBI Taxonomy" id="1794"/>
    <lineage>
        <taxon>Bacteria</taxon>
        <taxon>Bacillati</taxon>
        <taxon>Actinomycetota</taxon>
        <taxon>Actinomycetes</taxon>
        <taxon>Mycobacteriales</taxon>
        <taxon>Mycobacteriaceae</taxon>
        <taxon>Mycolicibacterium</taxon>
    </lineage>
</organism>
<name>A0ABT6GTQ1_MYCGU</name>
<feature type="region of interest" description="Disordered" evidence="1">
    <location>
        <begin position="21"/>
        <end position="44"/>
    </location>
</feature>
<feature type="compositionally biased region" description="Pro residues" evidence="1">
    <location>
        <begin position="27"/>
        <end position="36"/>
    </location>
</feature>
<accession>A0ABT6GTQ1</accession>
<comment type="caution">
    <text evidence="3">The sequence shown here is derived from an EMBL/GenBank/DDBJ whole genome shotgun (WGS) entry which is preliminary data.</text>
</comment>
<dbReference type="Proteomes" id="UP001154266">
    <property type="component" value="Unassembled WGS sequence"/>
</dbReference>
<dbReference type="RefSeq" id="WP_278222130.1">
    <property type="nucleotide sequence ID" value="NZ_JAKZMO010000014.1"/>
</dbReference>
<reference evidence="3" key="1">
    <citation type="journal article" date="2023" name="Environ. Microbiol.">
        <title>The 2-methylpropene degradation pathway in Mycobacteriaceae family strains.</title>
        <authorList>
            <person name="Helbich S."/>
            <person name="Barrantes I."/>
            <person name="Dos Anjos Borges L.G."/>
            <person name="Pieper D.H."/>
            <person name="Vainshtein Y."/>
            <person name="Sohn K."/>
            <person name="Engesser K.H."/>
        </authorList>
    </citation>
    <scope>NUCLEOTIDE SEQUENCE</scope>
    <source>
        <strain evidence="3">IBE100</strain>
    </source>
</reference>
<dbReference type="EMBL" id="JAKZMO010000014">
    <property type="protein sequence ID" value="MDG5484618.1"/>
    <property type="molecule type" value="Genomic_DNA"/>
</dbReference>
<evidence type="ECO:0000313" key="4">
    <source>
        <dbReference type="Proteomes" id="UP001154266"/>
    </source>
</evidence>
<proteinExistence type="predicted"/>
<keyword evidence="2" id="KW-0732">Signal</keyword>
<keyword evidence="4" id="KW-1185">Reference proteome</keyword>
<evidence type="ECO:0000313" key="3">
    <source>
        <dbReference type="EMBL" id="MDG5484618.1"/>
    </source>
</evidence>
<evidence type="ECO:0000256" key="1">
    <source>
        <dbReference type="SAM" id="MobiDB-lite"/>
    </source>
</evidence>